<dbReference type="EMBL" id="AUZZ01004750">
    <property type="protein sequence ID" value="EQD52113.1"/>
    <property type="molecule type" value="Genomic_DNA"/>
</dbReference>
<sequence>MDEWFERRFARQCRGKAFLVRSADDFVVCFEFEADARAFEHSLKERLQSFGLEIEPTKTALLRFGNLAPILCKRDGLKRPRTFSF</sequence>
<evidence type="ECO:0000313" key="2">
    <source>
        <dbReference type="EMBL" id="EQD52113.1"/>
    </source>
</evidence>
<dbReference type="PROSITE" id="PS50878">
    <property type="entry name" value="RT_POL"/>
    <property type="match status" value="1"/>
</dbReference>
<dbReference type="SUPFAM" id="SSF56672">
    <property type="entry name" value="DNA/RNA polymerases"/>
    <property type="match status" value="1"/>
</dbReference>
<name>T1A5D3_9ZZZZ</name>
<dbReference type="GO" id="GO:0003964">
    <property type="term" value="F:RNA-directed DNA polymerase activity"/>
    <property type="evidence" value="ECO:0007669"/>
    <property type="project" value="UniProtKB-KW"/>
</dbReference>
<dbReference type="AlphaFoldDB" id="T1A5D3"/>
<feature type="non-terminal residue" evidence="2">
    <location>
        <position position="85"/>
    </location>
</feature>
<organism evidence="2">
    <name type="scientific">mine drainage metagenome</name>
    <dbReference type="NCBI Taxonomy" id="410659"/>
    <lineage>
        <taxon>unclassified sequences</taxon>
        <taxon>metagenomes</taxon>
        <taxon>ecological metagenomes</taxon>
    </lineage>
</organism>
<reference evidence="2" key="1">
    <citation type="submission" date="2013-08" db="EMBL/GenBank/DDBJ databases">
        <authorList>
            <person name="Mendez C."/>
            <person name="Richter M."/>
            <person name="Ferrer M."/>
            <person name="Sanchez J."/>
        </authorList>
    </citation>
    <scope>NUCLEOTIDE SEQUENCE</scope>
</reference>
<reference evidence="2" key="2">
    <citation type="journal article" date="2014" name="ISME J.">
        <title>Microbial stratification in low pH oxic and suboxic macroscopic growths along an acid mine drainage.</title>
        <authorList>
            <person name="Mendez-Garcia C."/>
            <person name="Mesa V."/>
            <person name="Sprenger R.R."/>
            <person name="Richter M."/>
            <person name="Diez M.S."/>
            <person name="Solano J."/>
            <person name="Bargiela R."/>
            <person name="Golyshina O.V."/>
            <person name="Manteca A."/>
            <person name="Ramos J.L."/>
            <person name="Gallego J.R."/>
            <person name="Llorente I."/>
            <person name="Martins Dos Santos V.A."/>
            <person name="Jensen O.N."/>
            <person name="Pelaez A.I."/>
            <person name="Sanchez J."/>
            <person name="Ferrer M."/>
        </authorList>
    </citation>
    <scope>NUCLEOTIDE SEQUENCE</scope>
</reference>
<feature type="domain" description="Reverse transcriptase" evidence="1">
    <location>
        <begin position="1"/>
        <end position="85"/>
    </location>
</feature>
<accession>T1A5D3</accession>
<keyword evidence="2" id="KW-0695">RNA-directed DNA polymerase</keyword>
<dbReference type="InterPro" id="IPR000477">
    <property type="entry name" value="RT_dom"/>
</dbReference>
<keyword evidence="2" id="KW-0808">Transferase</keyword>
<dbReference type="InterPro" id="IPR043502">
    <property type="entry name" value="DNA/RNA_pol_sf"/>
</dbReference>
<comment type="caution">
    <text evidence="2">The sequence shown here is derived from an EMBL/GenBank/DDBJ whole genome shotgun (WGS) entry which is preliminary data.</text>
</comment>
<keyword evidence="2" id="KW-0548">Nucleotidyltransferase</keyword>
<gene>
    <name evidence="2" type="ORF">B2A_06692</name>
</gene>
<proteinExistence type="predicted"/>
<evidence type="ECO:0000259" key="1">
    <source>
        <dbReference type="PROSITE" id="PS50878"/>
    </source>
</evidence>
<protein>
    <submittedName>
        <fullName evidence="2">Reverse transcriptase/maturase</fullName>
    </submittedName>
</protein>